<name>A0ABU6D8J6_9BACL</name>
<feature type="chain" id="PRO_5046787002" description="Intracellular proteinase inhibitor BsuPI domain-containing protein" evidence="1">
    <location>
        <begin position="19"/>
        <end position="160"/>
    </location>
</feature>
<evidence type="ECO:0000313" key="3">
    <source>
        <dbReference type="Proteomes" id="UP001355653"/>
    </source>
</evidence>
<protein>
    <recommendedName>
        <fullName evidence="4">Intracellular proteinase inhibitor BsuPI domain-containing protein</fullName>
    </recommendedName>
</protein>
<evidence type="ECO:0008006" key="4">
    <source>
        <dbReference type="Google" id="ProtNLM"/>
    </source>
</evidence>
<keyword evidence="1" id="KW-0732">Signal</keyword>
<feature type="signal peptide" evidence="1">
    <location>
        <begin position="1"/>
        <end position="18"/>
    </location>
</feature>
<organism evidence="2 3">
    <name type="scientific">Paenibacillus chondroitinus</name>
    <dbReference type="NCBI Taxonomy" id="59842"/>
    <lineage>
        <taxon>Bacteria</taxon>
        <taxon>Bacillati</taxon>
        <taxon>Bacillota</taxon>
        <taxon>Bacilli</taxon>
        <taxon>Bacillales</taxon>
        <taxon>Paenibacillaceae</taxon>
        <taxon>Paenibacillus</taxon>
    </lineage>
</organism>
<gene>
    <name evidence="2" type="ORF">P5G65_09180</name>
</gene>
<sequence>MRRKFGFLLLLLFFVCIACNPSLPSKETMGKNASFSSAKLELYSVSIDVPKQVKLNEVFTIKASLLNLGDNQIMIRHAARIFYFSIKNSNGKQVNTFGMKGVGEISTLKIQEPATEDYNYKLDTSGYYEVSAIAKFTIGEGENLKEYEFETNRSVIEVIP</sequence>
<evidence type="ECO:0000313" key="2">
    <source>
        <dbReference type="EMBL" id="MEB4794067.1"/>
    </source>
</evidence>
<evidence type="ECO:0000256" key="1">
    <source>
        <dbReference type="SAM" id="SignalP"/>
    </source>
</evidence>
<accession>A0ABU6D8J6</accession>
<comment type="caution">
    <text evidence="2">The sequence shown here is derived from an EMBL/GenBank/DDBJ whole genome shotgun (WGS) entry which is preliminary data.</text>
</comment>
<dbReference type="EMBL" id="JAROBY010000015">
    <property type="protein sequence ID" value="MEB4794067.1"/>
    <property type="molecule type" value="Genomic_DNA"/>
</dbReference>
<proteinExistence type="predicted"/>
<dbReference type="RefSeq" id="WP_127454199.1">
    <property type="nucleotide sequence ID" value="NZ_JAROBY010000015.1"/>
</dbReference>
<dbReference type="Proteomes" id="UP001355653">
    <property type="component" value="Unassembled WGS sequence"/>
</dbReference>
<reference evidence="2 3" key="1">
    <citation type="submission" date="2023-03" db="EMBL/GenBank/DDBJ databases">
        <title>Bacillus Genome Sequencing.</title>
        <authorList>
            <person name="Dunlap C."/>
        </authorList>
    </citation>
    <scope>NUCLEOTIDE SEQUENCE [LARGE SCALE GENOMIC DNA]</scope>
    <source>
        <strain evidence="2 3">NRS-1351</strain>
    </source>
</reference>
<keyword evidence="3" id="KW-1185">Reference proteome</keyword>